<keyword evidence="1" id="KW-0472">Membrane</keyword>
<organism evidence="2">
    <name type="scientific">hydrothermal vent metagenome</name>
    <dbReference type="NCBI Taxonomy" id="652676"/>
    <lineage>
        <taxon>unclassified sequences</taxon>
        <taxon>metagenomes</taxon>
        <taxon>ecological metagenomes</taxon>
    </lineage>
</organism>
<gene>
    <name evidence="2" type="ORF">MNB_SV-5-965</name>
</gene>
<dbReference type="EMBL" id="FPKX01000074">
    <property type="protein sequence ID" value="SFZ99051.1"/>
    <property type="molecule type" value="Genomic_DNA"/>
</dbReference>
<sequence>MQLNEILETNTISVISKKTNISEINISALADEDFSSISRVKTIGFISIIEREYDADLSALKESALKYYENHDEVQGISLSVPIAEKKKGRSKFFYLIVIGLIMYALWFSFMNFDKEKFSNMLPFSEDTLSKMIIPSDSDVEQNTEEDRYN</sequence>
<feature type="transmembrane region" description="Helical" evidence="1">
    <location>
        <begin position="93"/>
        <end position="113"/>
    </location>
</feature>
<accession>A0A1W1EGC8</accession>
<dbReference type="AlphaFoldDB" id="A0A1W1EGC8"/>
<protein>
    <submittedName>
        <fullName evidence="2">Membrane protein</fullName>
    </submittedName>
</protein>
<reference evidence="2" key="1">
    <citation type="submission" date="2016-10" db="EMBL/GenBank/DDBJ databases">
        <authorList>
            <person name="de Groot N.N."/>
        </authorList>
    </citation>
    <scope>NUCLEOTIDE SEQUENCE</scope>
</reference>
<evidence type="ECO:0000313" key="2">
    <source>
        <dbReference type="EMBL" id="SFZ99051.1"/>
    </source>
</evidence>
<keyword evidence="1" id="KW-0812">Transmembrane</keyword>
<keyword evidence="1" id="KW-1133">Transmembrane helix</keyword>
<proteinExistence type="predicted"/>
<name>A0A1W1EGC8_9ZZZZ</name>
<evidence type="ECO:0000256" key="1">
    <source>
        <dbReference type="SAM" id="Phobius"/>
    </source>
</evidence>